<feature type="chain" id="PRO_5037414059" description="Outer membrane protein assembly factor BamA" evidence="1">
    <location>
        <begin position="21"/>
        <end position="610"/>
    </location>
</feature>
<evidence type="ECO:0008006" key="4">
    <source>
        <dbReference type="Google" id="ProtNLM"/>
    </source>
</evidence>
<dbReference type="RefSeq" id="WP_188362072.1">
    <property type="nucleotide sequence ID" value="NZ_BMFG01000005.1"/>
</dbReference>
<evidence type="ECO:0000313" key="3">
    <source>
        <dbReference type="Proteomes" id="UP000625735"/>
    </source>
</evidence>
<keyword evidence="1" id="KW-0732">Signal</keyword>
<reference evidence="2" key="1">
    <citation type="journal article" date="2014" name="Int. J. Syst. Evol. Microbiol.">
        <title>Complete genome sequence of Corynebacterium casei LMG S-19264T (=DSM 44701T), isolated from a smear-ripened cheese.</title>
        <authorList>
            <consortium name="US DOE Joint Genome Institute (JGI-PGF)"/>
            <person name="Walter F."/>
            <person name="Albersmeier A."/>
            <person name="Kalinowski J."/>
            <person name="Ruckert C."/>
        </authorList>
    </citation>
    <scope>NUCLEOTIDE SEQUENCE</scope>
    <source>
        <strain evidence="2">CGMCC 1.12506</strain>
    </source>
</reference>
<comment type="caution">
    <text evidence="2">The sequence shown here is derived from an EMBL/GenBank/DDBJ whole genome shotgun (WGS) entry which is preliminary data.</text>
</comment>
<proteinExistence type="predicted"/>
<accession>A0A916Y1Q0</accession>
<reference evidence="2" key="2">
    <citation type="submission" date="2020-09" db="EMBL/GenBank/DDBJ databases">
        <authorList>
            <person name="Sun Q."/>
            <person name="Zhou Y."/>
        </authorList>
    </citation>
    <scope>NUCLEOTIDE SEQUENCE</scope>
    <source>
        <strain evidence="2">CGMCC 1.12506</strain>
    </source>
</reference>
<feature type="signal peptide" evidence="1">
    <location>
        <begin position="1"/>
        <end position="20"/>
    </location>
</feature>
<dbReference type="EMBL" id="BMFG01000005">
    <property type="protein sequence ID" value="GGD26868.1"/>
    <property type="molecule type" value="Genomic_DNA"/>
</dbReference>
<dbReference type="Proteomes" id="UP000625735">
    <property type="component" value="Unassembled WGS sequence"/>
</dbReference>
<dbReference type="AlphaFoldDB" id="A0A916Y1Q0"/>
<dbReference type="Gene3D" id="3.10.20.310">
    <property type="entry name" value="membrane protein fhac"/>
    <property type="match status" value="1"/>
</dbReference>
<name>A0A916Y1Q0_9FLAO</name>
<sequence>MIPKKVVIGLFLICSFFGYSQDNTTKKDTIITAYKNIENYSKKSRFTKFVHGLVFRTVQTKPTVNKHAKRNQRKSFQNYENKIIRNIEITTLDPFGYSTSDTAAKPTRFMSKLGNTLHAKTKKFIIRDLLLIKKGDRLDTLLVNESERIIRSQRYIRRVQIEPQMISAKSDSVDVIIRVLDSWSLIPNITPTTSRVTYEVRERNFLGLGHDWSNSFRQNIDDSKSALSTRYTLPNIKNTFIRATLNYQIDLQDNYTKGIQVERTFISPYTRWAGGFQYENRFLQDSLPLLPNQYKKENFKSDTYDTWIGYSLPVTIGTGNFTKETNLITTLRFLHVDFTERPSIESDSIAFFSDEKFILSGIGISHRSFVQDSYIFNYGITEDVPIGKYFGATAGYQRKNEGSRLYLGLRATMGNYFSWGYLSTNFEFGSFYRDKSTEQNTFVSQLNYFTPLIEMGRWKMRHFIKNDIIIGNNRLNSEGDRLNINESNGIQGFNSPKSLGTKKIVLSLQSQTYSPWQWAGFRFSPFSSYSLALLGDGANGFKKSEGFNKFTLGVILTNDYLVFNNFQLSFSFYPKIPNQGENIFNTNSFQTSDFGYLDFEINKPRTATYN</sequence>
<evidence type="ECO:0000256" key="1">
    <source>
        <dbReference type="SAM" id="SignalP"/>
    </source>
</evidence>
<keyword evidence="3" id="KW-1185">Reference proteome</keyword>
<evidence type="ECO:0000313" key="2">
    <source>
        <dbReference type="EMBL" id="GGD26868.1"/>
    </source>
</evidence>
<gene>
    <name evidence="2" type="ORF">GCM10011343_16370</name>
</gene>
<protein>
    <recommendedName>
        <fullName evidence="4">Outer membrane protein assembly factor BamA</fullName>
    </recommendedName>
</protein>
<organism evidence="2 3">
    <name type="scientific">Flavobacterium orientale</name>
    <dbReference type="NCBI Taxonomy" id="1756020"/>
    <lineage>
        <taxon>Bacteria</taxon>
        <taxon>Pseudomonadati</taxon>
        <taxon>Bacteroidota</taxon>
        <taxon>Flavobacteriia</taxon>
        <taxon>Flavobacteriales</taxon>
        <taxon>Flavobacteriaceae</taxon>
        <taxon>Flavobacterium</taxon>
    </lineage>
</organism>